<dbReference type="Gene3D" id="3.30.70.2740">
    <property type="match status" value="1"/>
</dbReference>
<evidence type="ECO:0000313" key="7">
    <source>
        <dbReference type="Proteomes" id="UP000036503"/>
    </source>
</evidence>
<evidence type="ECO:0000256" key="4">
    <source>
        <dbReference type="ARBA" id="ARBA00023002"/>
    </source>
</evidence>
<sequence>MKIYQSITPDIINALKAITGPSFVKTDKDMLLQYQTDYETNPAMFHLPEAAVIPANAGEIAEIIKLANKYDFPITVRGGGTSLADGAIPVCGGLVLSMERLNKILELNEDGMYMTVEAGVRTVDLQTAARKAGLLYAGDPSSAESCLIGGNLATNAGGLKAVRYGVTRNQVYSLEVVTPTGDIVQCGGTLKKCSTGYSLEQLIIGSEGTLGIITKVTVKLIPLAPYRFDVLAVYTDPQKALYMVPKLLKAGVDPTSVEYMDNSYVRDTADYCHYTDMPHYEDGIYVIITVETFREDELDAKMESVCSICEDSGAVDVLEADARIWNMRRNVQTSCEMISKVFLTDDVVVPVHKIAPTIEHIMKIGESYPFQVKINAHIGDGNLHIVLCKMDMDDATWDKNVEEFHQQVYHYAYSVGGRLAGEHGIGAKKLKYMEEFTPSGELLIMKTIKRAMDPQLILNPGKLIDA</sequence>
<keyword evidence="7" id="KW-1185">Reference proteome</keyword>
<dbReference type="Gene3D" id="3.30.465.10">
    <property type="match status" value="1"/>
</dbReference>
<dbReference type="PROSITE" id="PS51387">
    <property type="entry name" value="FAD_PCMH"/>
    <property type="match status" value="1"/>
</dbReference>
<dbReference type="GO" id="GO:0071949">
    <property type="term" value="F:FAD binding"/>
    <property type="evidence" value="ECO:0007669"/>
    <property type="project" value="InterPro"/>
</dbReference>
<keyword evidence="2" id="KW-0285">Flavoprotein</keyword>
<evidence type="ECO:0000256" key="3">
    <source>
        <dbReference type="ARBA" id="ARBA00022827"/>
    </source>
</evidence>
<dbReference type="PANTHER" id="PTHR42934:SF2">
    <property type="entry name" value="GLYCOLATE OXIDASE SUBUNIT GLCD"/>
    <property type="match status" value="1"/>
</dbReference>
<protein>
    <submittedName>
        <fullName evidence="6">FAD-binding protein</fullName>
    </submittedName>
</protein>
<evidence type="ECO:0000313" key="6">
    <source>
        <dbReference type="EMBL" id="KMO87717.1"/>
    </source>
</evidence>
<comment type="cofactor">
    <cofactor evidence="1">
        <name>FAD</name>
        <dbReference type="ChEBI" id="CHEBI:57692"/>
    </cofactor>
</comment>
<dbReference type="GO" id="GO:0016491">
    <property type="term" value="F:oxidoreductase activity"/>
    <property type="evidence" value="ECO:0007669"/>
    <property type="project" value="UniProtKB-KW"/>
</dbReference>
<reference evidence="6 7" key="1">
    <citation type="submission" date="2015-06" db="EMBL/GenBank/DDBJ databases">
        <title>Draft genome sequence of beer spoilage bacterium Megasphaera cerevisiae type strain 20462.</title>
        <authorList>
            <person name="Kutumbaka K."/>
            <person name="Pasmowitz J."/>
            <person name="Mategko J."/>
            <person name="Reyes D."/>
            <person name="Friedrich A."/>
            <person name="Han S."/>
            <person name="Martens-Habbena W."/>
            <person name="Neal-McKinney J."/>
            <person name="Janagama H.K."/>
            <person name="Nadala C."/>
            <person name="Samadpour M."/>
        </authorList>
    </citation>
    <scope>NUCLEOTIDE SEQUENCE [LARGE SCALE GENOMIC DNA]</scope>
    <source>
        <strain evidence="6 7">DSM 20462</strain>
    </source>
</reference>
<organism evidence="6 7">
    <name type="scientific">Megasphaera cerevisiae DSM 20462</name>
    <dbReference type="NCBI Taxonomy" id="1122219"/>
    <lineage>
        <taxon>Bacteria</taxon>
        <taxon>Bacillati</taxon>
        <taxon>Bacillota</taxon>
        <taxon>Negativicutes</taxon>
        <taxon>Veillonellales</taxon>
        <taxon>Veillonellaceae</taxon>
        <taxon>Megasphaera</taxon>
    </lineage>
</organism>
<dbReference type="Pfam" id="PF02913">
    <property type="entry name" value="FAD-oxidase_C"/>
    <property type="match status" value="1"/>
</dbReference>
<dbReference type="EMBL" id="LEKT01000002">
    <property type="protein sequence ID" value="KMO87717.1"/>
    <property type="molecule type" value="Genomic_DNA"/>
</dbReference>
<dbReference type="Pfam" id="PF01565">
    <property type="entry name" value="FAD_binding_4"/>
    <property type="match status" value="1"/>
</dbReference>
<dbReference type="InterPro" id="IPR036318">
    <property type="entry name" value="FAD-bd_PCMH-like_sf"/>
</dbReference>
<dbReference type="PANTHER" id="PTHR42934">
    <property type="entry name" value="GLYCOLATE OXIDASE SUBUNIT GLCD"/>
    <property type="match status" value="1"/>
</dbReference>
<dbReference type="InterPro" id="IPR016164">
    <property type="entry name" value="FAD-linked_Oxase-like_C"/>
</dbReference>
<evidence type="ECO:0000256" key="1">
    <source>
        <dbReference type="ARBA" id="ARBA00001974"/>
    </source>
</evidence>
<gene>
    <name evidence="6" type="ORF">AB840_00885</name>
</gene>
<dbReference type="InterPro" id="IPR004113">
    <property type="entry name" value="FAD-bd_oxidored_4_C"/>
</dbReference>
<feature type="domain" description="FAD-binding PCMH-type" evidence="5">
    <location>
        <begin position="44"/>
        <end position="223"/>
    </location>
</feature>
<dbReference type="STRING" id="39029.BSR42_08150"/>
<dbReference type="InterPro" id="IPR016166">
    <property type="entry name" value="FAD-bd_PCMH"/>
</dbReference>
<dbReference type="FunFam" id="1.10.45.10:FF:000001">
    <property type="entry name" value="D-lactate dehydrogenase mitochondrial"/>
    <property type="match status" value="1"/>
</dbReference>
<dbReference type="RefSeq" id="WP_048512938.1">
    <property type="nucleotide sequence ID" value="NZ_FUXD01000009.1"/>
</dbReference>
<dbReference type="FunCoup" id="A0A0J6X0N3">
    <property type="interactions" value="354"/>
</dbReference>
<proteinExistence type="predicted"/>
<accession>A0A0J6X0N3</accession>
<evidence type="ECO:0000259" key="5">
    <source>
        <dbReference type="PROSITE" id="PS51387"/>
    </source>
</evidence>
<dbReference type="SUPFAM" id="SSF55103">
    <property type="entry name" value="FAD-linked oxidases, C-terminal domain"/>
    <property type="match status" value="1"/>
</dbReference>
<keyword evidence="3" id="KW-0274">FAD</keyword>
<dbReference type="InterPro" id="IPR016169">
    <property type="entry name" value="FAD-bd_PCMH_sub2"/>
</dbReference>
<evidence type="ECO:0000256" key="2">
    <source>
        <dbReference type="ARBA" id="ARBA00022630"/>
    </source>
</evidence>
<comment type="caution">
    <text evidence="6">The sequence shown here is derived from an EMBL/GenBank/DDBJ whole genome shotgun (WGS) entry which is preliminary data.</text>
</comment>
<dbReference type="InterPro" id="IPR006094">
    <property type="entry name" value="Oxid_FAD_bind_N"/>
</dbReference>
<keyword evidence="4" id="KW-0560">Oxidoreductase</keyword>
<dbReference type="OrthoDB" id="9767256at2"/>
<dbReference type="InterPro" id="IPR016171">
    <property type="entry name" value="Vanillyl_alc_oxidase_C-sub2"/>
</dbReference>
<dbReference type="Proteomes" id="UP000036503">
    <property type="component" value="Unassembled WGS sequence"/>
</dbReference>
<dbReference type="AlphaFoldDB" id="A0A0J6X0N3"/>
<dbReference type="SUPFAM" id="SSF56176">
    <property type="entry name" value="FAD-binding/transporter-associated domain-like"/>
    <property type="match status" value="1"/>
</dbReference>
<dbReference type="InParanoid" id="A0A0J6X0N3"/>
<dbReference type="InterPro" id="IPR051914">
    <property type="entry name" value="FAD-linked_OxidoTrans_Type4"/>
</dbReference>
<name>A0A0J6X0N3_9FIRM</name>
<dbReference type="Gene3D" id="1.10.45.10">
    <property type="entry name" value="Vanillyl-alcohol Oxidase, Chain A, domain 4"/>
    <property type="match status" value="1"/>
</dbReference>
<dbReference type="PATRIC" id="fig|1122219.3.peg.203"/>